<gene>
    <name evidence="1" type="ORF">OJ253_3227</name>
</gene>
<organism evidence="1">
    <name type="scientific">Cryptosporidium canis</name>
    <dbReference type="NCBI Taxonomy" id="195482"/>
    <lineage>
        <taxon>Eukaryota</taxon>
        <taxon>Sar</taxon>
        <taxon>Alveolata</taxon>
        <taxon>Apicomplexa</taxon>
        <taxon>Conoidasida</taxon>
        <taxon>Coccidia</taxon>
        <taxon>Eucoccidiorida</taxon>
        <taxon>Eimeriorina</taxon>
        <taxon>Cryptosporidiidae</taxon>
        <taxon>Cryptosporidium</taxon>
    </lineage>
</organism>
<dbReference type="EMBL" id="JAPCXC010000103">
    <property type="protein sequence ID" value="KAJ1605274.1"/>
    <property type="molecule type" value="Genomic_DNA"/>
</dbReference>
<dbReference type="OrthoDB" id="343124at2759"/>
<evidence type="ECO:0000313" key="1">
    <source>
        <dbReference type="EMBL" id="KAJ1605274.1"/>
    </source>
</evidence>
<comment type="caution">
    <text evidence="1">The sequence shown here is derived from an EMBL/GenBank/DDBJ whole genome shotgun (WGS) entry which is preliminary data.</text>
</comment>
<accession>A0A9D5HW37</accession>
<dbReference type="AlphaFoldDB" id="A0A9D5HW37"/>
<protein>
    <submittedName>
        <fullName evidence="1">Signal peptide-containing protein</fullName>
    </submittedName>
</protein>
<dbReference type="Proteomes" id="UP001067231">
    <property type="component" value="Unassembled WGS sequence"/>
</dbReference>
<sequence length="122" mass="13844">MGLTPTFIDYIEQEPTIELLESIAKAPTDIFQIPENGSINQFYDNATRLGVFQASEFINPLPQNRTDQKFANALKKAAIDCLLSNFTLPNCNIPQNNSQNEQIYGNRSIYQLFKDPADPRPY</sequence>
<name>A0A9D5HW37_9CRYT</name>
<reference evidence="1" key="1">
    <citation type="submission" date="2022-10" db="EMBL/GenBank/DDBJ databases">
        <title>Adaptive evolution leads to modifications in subtelomeric GC content in a zoonotic Cryptosporidium species.</title>
        <authorList>
            <person name="Li J."/>
            <person name="Feng Y."/>
            <person name="Xiao L."/>
        </authorList>
    </citation>
    <scope>NUCLEOTIDE SEQUENCE</scope>
    <source>
        <strain evidence="1">33844</strain>
    </source>
</reference>
<proteinExistence type="predicted"/>